<dbReference type="InterPro" id="IPR032308">
    <property type="entry name" value="TDBD"/>
</dbReference>
<sequence length="366" mass="39901">MVADAREGEAEQSLSSRARDLLQGFSIGFSSGTMAEAGGGDSEDIELGLTLGGCFGSHRRENNGLVRFASIPAVLPRDLVTMEPLARTCSLPSETEEELMRRKELQILKRMEAKRKREERRNSKRTSERFEANLESWPVEKKRRMELENGTSWMSANGSAKEVLYNSGLPNWITADSRPATPLKNFTPASQGSAVSQGSSFSGGSESESRPRQGFETAGISGGSEIRSPSRVLTITEQNHQKTSVPPSSATTSEKPISITAFNDDVVGNANTHRKNDGGRVGHGTFELGKNMMEEMPSVFTRGDGPNGRKIEGFLYKYRRGEEVRIVCVCHGSFLTPAEFVKHAGGGDVAHPLRHIVVNPSPATFL</sequence>
<comment type="similarity">
    <text evidence="2 4">Belongs to the Ninja family.</text>
</comment>
<dbReference type="GO" id="GO:0007165">
    <property type="term" value="P:signal transduction"/>
    <property type="evidence" value="ECO:0007669"/>
    <property type="project" value="InterPro"/>
</dbReference>
<dbReference type="EMBL" id="JADCNL010000012">
    <property type="protein sequence ID" value="KAG0458478.1"/>
    <property type="molecule type" value="Genomic_DNA"/>
</dbReference>
<dbReference type="AlphaFoldDB" id="A0A835PWI1"/>
<comment type="subcellular location">
    <subcellularLocation>
        <location evidence="1 4">Nucleus</location>
    </subcellularLocation>
</comment>
<organism evidence="8 9">
    <name type="scientific">Vanilla planifolia</name>
    <name type="common">Vanilla</name>
    <dbReference type="NCBI Taxonomy" id="51239"/>
    <lineage>
        <taxon>Eukaryota</taxon>
        <taxon>Viridiplantae</taxon>
        <taxon>Streptophyta</taxon>
        <taxon>Embryophyta</taxon>
        <taxon>Tracheophyta</taxon>
        <taxon>Spermatophyta</taxon>
        <taxon>Magnoliopsida</taxon>
        <taxon>Liliopsida</taxon>
        <taxon>Asparagales</taxon>
        <taxon>Orchidaceae</taxon>
        <taxon>Vanilloideae</taxon>
        <taxon>Vanilleae</taxon>
        <taxon>Vanilla</taxon>
    </lineage>
</organism>
<evidence type="ECO:0000256" key="2">
    <source>
        <dbReference type="ARBA" id="ARBA00006081"/>
    </source>
</evidence>
<evidence type="ECO:0000313" key="9">
    <source>
        <dbReference type="Proteomes" id="UP000636800"/>
    </source>
</evidence>
<keyword evidence="9" id="KW-1185">Reference proteome</keyword>
<feature type="domain" description="Tify" evidence="7">
    <location>
        <begin position="325"/>
        <end position="357"/>
    </location>
</feature>
<keyword evidence="3 4" id="KW-0539">Nucleus</keyword>
<evidence type="ECO:0000256" key="3">
    <source>
        <dbReference type="ARBA" id="ARBA00023242"/>
    </source>
</evidence>
<feature type="coiled-coil region" evidence="5">
    <location>
        <begin position="101"/>
        <end position="133"/>
    </location>
</feature>
<dbReference type="InterPro" id="IPR031307">
    <property type="entry name" value="Ninja_fam"/>
</dbReference>
<dbReference type="Pfam" id="PF16136">
    <property type="entry name" value="NLS_NINJA_AFP"/>
    <property type="match status" value="1"/>
</dbReference>
<dbReference type="OrthoDB" id="1883434at2759"/>
<evidence type="ECO:0000256" key="5">
    <source>
        <dbReference type="SAM" id="Coils"/>
    </source>
</evidence>
<accession>A0A835PWI1</accession>
<dbReference type="GO" id="GO:0005634">
    <property type="term" value="C:nucleus"/>
    <property type="evidence" value="ECO:0007669"/>
    <property type="project" value="UniProtKB-SubCell"/>
</dbReference>
<protein>
    <recommendedName>
        <fullName evidence="4">Ninja-family protein</fullName>
    </recommendedName>
    <alternativeName>
        <fullName evidence="4">ABI-binding protein</fullName>
    </alternativeName>
</protein>
<dbReference type="PANTHER" id="PTHR31413">
    <property type="entry name" value="AFP HOMOLOG 2"/>
    <property type="match status" value="1"/>
</dbReference>
<evidence type="ECO:0000256" key="4">
    <source>
        <dbReference type="RuleBase" id="RU369029"/>
    </source>
</evidence>
<evidence type="ECO:0000256" key="1">
    <source>
        <dbReference type="ARBA" id="ARBA00004123"/>
    </source>
</evidence>
<feature type="region of interest" description="Disordered" evidence="6">
    <location>
        <begin position="183"/>
        <end position="228"/>
    </location>
</feature>
<dbReference type="PANTHER" id="PTHR31413:SF31">
    <property type="entry name" value="NINJA-FAMILY PROTEIN AFP3"/>
    <property type="match status" value="1"/>
</dbReference>
<dbReference type="Proteomes" id="UP000636800">
    <property type="component" value="Chromosome 12"/>
</dbReference>
<proteinExistence type="inferred from homology"/>
<reference evidence="8 9" key="1">
    <citation type="journal article" date="2020" name="Nat. Food">
        <title>A phased Vanilla planifolia genome enables genetic improvement of flavour and production.</title>
        <authorList>
            <person name="Hasing T."/>
            <person name="Tang H."/>
            <person name="Brym M."/>
            <person name="Khazi F."/>
            <person name="Huang T."/>
            <person name="Chambers A.H."/>
        </authorList>
    </citation>
    <scope>NUCLEOTIDE SEQUENCE [LARGE SCALE GENOMIC DNA]</scope>
    <source>
        <tissue evidence="8">Leaf</tissue>
    </source>
</reference>
<comment type="function">
    <text evidence="4">Acts as a negative regulator of abscisic acid (ABA) response.</text>
</comment>
<dbReference type="GO" id="GO:0045892">
    <property type="term" value="P:negative regulation of DNA-templated transcription"/>
    <property type="evidence" value="ECO:0007669"/>
    <property type="project" value="TreeGrafter"/>
</dbReference>
<keyword evidence="5" id="KW-0175">Coiled coil</keyword>
<evidence type="ECO:0000259" key="7">
    <source>
        <dbReference type="Pfam" id="PF16135"/>
    </source>
</evidence>
<gene>
    <name evidence="8" type="ORF">HPP92_023635</name>
</gene>
<feature type="compositionally biased region" description="Low complexity" evidence="6">
    <location>
        <begin position="189"/>
        <end position="206"/>
    </location>
</feature>
<dbReference type="InterPro" id="IPR032310">
    <property type="entry name" value="NLS_NINJA_AFP-like"/>
</dbReference>
<evidence type="ECO:0000313" key="8">
    <source>
        <dbReference type="EMBL" id="KAG0458478.1"/>
    </source>
</evidence>
<comment type="caution">
    <text evidence="8">The sequence shown here is derived from an EMBL/GenBank/DDBJ whole genome shotgun (WGS) entry which is preliminary data.</text>
</comment>
<name>A0A835PWI1_VANPL</name>
<evidence type="ECO:0000256" key="6">
    <source>
        <dbReference type="SAM" id="MobiDB-lite"/>
    </source>
</evidence>
<dbReference type="Pfam" id="PF16135">
    <property type="entry name" value="TDBD"/>
    <property type="match status" value="1"/>
</dbReference>